<gene>
    <name evidence="3" type="ORF">M408DRAFT_200288</name>
</gene>
<dbReference type="AlphaFoldDB" id="A0A0C3ANH2"/>
<evidence type="ECO:0000313" key="3">
    <source>
        <dbReference type="EMBL" id="KIM26095.1"/>
    </source>
</evidence>
<dbReference type="InterPro" id="IPR000757">
    <property type="entry name" value="Beta-glucanase-like"/>
</dbReference>
<dbReference type="InterPro" id="IPR050546">
    <property type="entry name" value="Glycosyl_Hydrlase_16"/>
</dbReference>
<keyword evidence="1" id="KW-0732">Signal</keyword>
<dbReference type="PANTHER" id="PTHR10963:SF24">
    <property type="entry name" value="GLYCOSIDASE C21B10.07-RELATED"/>
    <property type="match status" value="1"/>
</dbReference>
<dbReference type="EMBL" id="KN824309">
    <property type="protein sequence ID" value="KIM26095.1"/>
    <property type="molecule type" value="Genomic_DNA"/>
</dbReference>
<dbReference type="GO" id="GO:0004553">
    <property type="term" value="F:hydrolase activity, hydrolyzing O-glycosyl compounds"/>
    <property type="evidence" value="ECO:0007669"/>
    <property type="project" value="InterPro"/>
</dbReference>
<dbReference type="PROSITE" id="PS51762">
    <property type="entry name" value="GH16_2"/>
    <property type="match status" value="1"/>
</dbReference>
<feature type="chain" id="PRO_5002161033" evidence="1">
    <location>
        <begin position="34"/>
        <end position="357"/>
    </location>
</feature>
<dbReference type="InterPro" id="IPR013320">
    <property type="entry name" value="ConA-like_dom_sf"/>
</dbReference>
<dbReference type="STRING" id="933852.A0A0C3ANH2"/>
<dbReference type="HOGENOM" id="CLU_016972_1_1_1"/>
<dbReference type="SUPFAM" id="SSF49899">
    <property type="entry name" value="Concanavalin A-like lectins/glucanases"/>
    <property type="match status" value="1"/>
</dbReference>
<dbReference type="Proteomes" id="UP000054097">
    <property type="component" value="Unassembled WGS sequence"/>
</dbReference>
<proteinExistence type="predicted"/>
<evidence type="ECO:0000256" key="1">
    <source>
        <dbReference type="SAM" id="SignalP"/>
    </source>
</evidence>
<accession>A0A0C3ANH2</accession>
<feature type="signal peptide" evidence="1">
    <location>
        <begin position="1"/>
        <end position="33"/>
    </location>
</feature>
<dbReference type="GO" id="GO:0009251">
    <property type="term" value="P:glucan catabolic process"/>
    <property type="evidence" value="ECO:0007669"/>
    <property type="project" value="TreeGrafter"/>
</dbReference>
<dbReference type="CDD" id="cd02181">
    <property type="entry name" value="GH16_fungal_Lam16A_glucanase"/>
    <property type="match status" value="1"/>
</dbReference>
<reference evidence="3 4" key="1">
    <citation type="submission" date="2014-04" db="EMBL/GenBank/DDBJ databases">
        <authorList>
            <consortium name="DOE Joint Genome Institute"/>
            <person name="Kuo A."/>
            <person name="Zuccaro A."/>
            <person name="Kohler A."/>
            <person name="Nagy L.G."/>
            <person name="Floudas D."/>
            <person name="Copeland A."/>
            <person name="Barry K.W."/>
            <person name="Cichocki N."/>
            <person name="Veneault-Fourrey C."/>
            <person name="LaButti K."/>
            <person name="Lindquist E.A."/>
            <person name="Lipzen A."/>
            <person name="Lundell T."/>
            <person name="Morin E."/>
            <person name="Murat C."/>
            <person name="Sun H."/>
            <person name="Tunlid A."/>
            <person name="Henrissat B."/>
            <person name="Grigoriev I.V."/>
            <person name="Hibbett D.S."/>
            <person name="Martin F."/>
            <person name="Nordberg H.P."/>
            <person name="Cantor M.N."/>
            <person name="Hua S.X."/>
        </authorList>
    </citation>
    <scope>NUCLEOTIDE SEQUENCE [LARGE SCALE GENOMIC DNA]</scope>
    <source>
        <strain evidence="3 4">MAFF 305830</strain>
    </source>
</reference>
<feature type="domain" description="GH16" evidence="2">
    <location>
        <begin position="51"/>
        <end position="303"/>
    </location>
</feature>
<evidence type="ECO:0000313" key="4">
    <source>
        <dbReference type="Proteomes" id="UP000054097"/>
    </source>
</evidence>
<dbReference type="PANTHER" id="PTHR10963">
    <property type="entry name" value="GLYCOSYL HYDROLASE-RELATED"/>
    <property type="match status" value="1"/>
</dbReference>
<name>A0A0C3ANH2_SERVB</name>
<sequence>MPLLHQQAPSFIMVPRPACFLAALLSFTLSAQAATYSLTDKWVGKSFLEAFSWQAIPDPTNGRVNYLSQSNSLAKNLTYASDNRLILKADSTTVLSASGPGRASNRIQSKKQFGHNTVLIADINRMPVGCGTWPALWTTDVPNWPNFGEIDILEGVNDVSPNSVSLHTTATCTIPSTVAGSTGQVTSTDCNWLVNGNTGCSFRSTAANSYGPAFNTDGGGWYALERTPEFIKVWFWSRRDAASVPSDVKTLGLEQINTSAWGTPIAFFPNTSCDLSSKFAGHNVIINLTFCGDWAGAVYASNGCPGTCVDYVNNNPAAFANAIWDINSITMFGSSSTLGASISSSVGTISTTTPQVS</sequence>
<reference evidence="4" key="2">
    <citation type="submission" date="2015-01" db="EMBL/GenBank/DDBJ databases">
        <title>Evolutionary Origins and Diversification of the Mycorrhizal Mutualists.</title>
        <authorList>
            <consortium name="DOE Joint Genome Institute"/>
            <consortium name="Mycorrhizal Genomics Consortium"/>
            <person name="Kohler A."/>
            <person name="Kuo A."/>
            <person name="Nagy L.G."/>
            <person name="Floudas D."/>
            <person name="Copeland A."/>
            <person name="Barry K.W."/>
            <person name="Cichocki N."/>
            <person name="Veneault-Fourrey C."/>
            <person name="LaButti K."/>
            <person name="Lindquist E.A."/>
            <person name="Lipzen A."/>
            <person name="Lundell T."/>
            <person name="Morin E."/>
            <person name="Murat C."/>
            <person name="Riley R."/>
            <person name="Ohm R."/>
            <person name="Sun H."/>
            <person name="Tunlid A."/>
            <person name="Henrissat B."/>
            <person name="Grigoriev I.V."/>
            <person name="Hibbett D.S."/>
            <person name="Martin F."/>
        </authorList>
    </citation>
    <scope>NUCLEOTIDE SEQUENCE [LARGE SCALE GENOMIC DNA]</scope>
    <source>
        <strain evidence="4">MAFF 305830</strain>
    </source>
</reference>
<dbReference type="Pfam" id="PF26113">
    <property type="entry name" value="GH16_XgeA"/>
    <property type="match status" value="1"/>
</dbReference>
<keyword evidence="4" id="KW-1185">Reference proteome</keyword>
<keyword evidence="3" id="KW-0378">Hydrolase</keyword>
<protein>
    <submittedName>
        <fullName evidence="3">Glycoside hydrolase family 16 protein</fullName>
    </submittedName>
</protein>
<evidence type="ECO:0000259" key="2">
    <source>
        <dbReference type="PROSITE" id="PS51762"/>
    </source>
</evidence>
<dbReference type="OrthoDB" id="192832at2759"/>
<dbReference type="Gene3D" id="2.60.120.200">
    <property type="match status" value="1"/>
</dbReference>
<organism evidence="3 4">
    <name type="scientific">Serendipita vermifera MAFF 305830</name>
    <dbReference type="NCBI Taxonomy" id="933852"/>
    <lineage>
        <taxon>Eukaryota</taxon>
        <taxon>Fungi</taxon>
        <taxon>Dikarya</taxon>
        <taxon>Basidiomycota</taxon>
        <taxon>Agaricomycotina</taxon>
        <taxon>Agaricomycetes</taxon>
        <taxon>Sebacinales</taxon>
        <taxon>Serendipitaceae</taxon>
        <taxon>Serendipita</taxon>
    </lineage>
</organism>